<evidence type="ECO:0000256" key="5">
    <source>
        <dbReference type="ARBA" id="ARBA00007417"/>
    </source>
</evidence>
<keyword evidence="12 17" id="KW-0378">Hydrolase</keyword>
<dbReference type="InterPro" id="IPR002734">
    <property type="entry name" value="RibDG_C"/>
</dbReference>
<dbReference type="NCBIfam" id="TIGR00227">
    <property type="entry name" value="ribD_Cterm"/>
    <property type="match status" value="1"/>
</dbReference>
<dbReference type="PANTHER" id="PTHR38011:SF7">
    <property type="entry name" value="2,5-DIAMINO-6-RIBOSYLAMINO-4(3H)-PYRIMIDINONE 5'-PHOSPHATE REDUCTASE"/>
    <property type="match status" value="1"/>
</dbReference>
<dbReference type="EC" id="3.5.4.26" evidence="12"/>
<dbReference type="EMBL" id="CP054140">
    <property type="protein sequence ID" value="QQG67039.1"/>
    <property type="molecule type" value="Genomic_DNA"/>
</dbReference>
<dbReference type="InterPro" id="IPR002125">
    <property type="entry name" value="CMP_dCMP_dom"/>
</dbReference>
<comment type="cofactor">
    <cofactor evidence="12 15">
        <name>Zn(2+)</name>
        <dbReference type="ChEBI" id="CHEBI:29105"/>
    </cofactor>
    <text evidence="12 15">Binds 1 zinc ion.</text>
</comment>
<comment type="similarity">
    <text evidence="5 12">In the C-terminal section; belongs to the HTP reductase family.</text>
</comment>
<evidence type="ECO:0000256" key="4">
    <source>
        <dbReference type="ARBA" id="ARBA00005259"/>
    </source>
</evidence>
<keyword evidence="7 12" id="KW-0479">Metal-binding</keyword>
<keyword evidence="6 12" id="KW-0686">Riboflavin biosynthesis</keyword>
<dbReference type="SUPFAM" id="SSF53927">
    <property type="entry name" value="Cytidine deaminase-like"/>
    <property type="match status" value="1"/>
</dbReference>
<keyword evidence="18" id="KW-1185">Reference proteome</keyword>
<dbReference type="InterPro" id="IPR004794">
    <property type="entry name" value="Eubact_RibD"/>
</dbReference>
<evidence type="ECO:0000256" key="13">
    <source>
        <dbReference type="PIRSR" id="PIRSR006769-1"/>
    </source>
</evidence>
<dbReference type="GO" id="GO:0008835">
    <property type="term" value="F:diaminohydroxyphosphoribosylaminopyrimidine deaminase activity"/>
    <property type="evidence" value="ECO:0007669"/>
    <property type="project" value="UniProtKB-EC"/>
</dbReference>
<comment type="pathway">
    <text evidence="3 12">Cofactor biosynthesis; riboflavin biosynthesis; 5-amino-6-(D-ribitylamino)uracil from GTP: step 3/4.</text>
</comment>
<accession>A0A7T5VFN6</accession>
<evidence type="ECO:0000259" key="16">
    <source>
        <dbReference type="PROSITE" id="PS51747"/>
    </source>
</evidence>
<dbReference type="GO" id="GO:0009231">
    <property type="term" value="P:riboflavin biosynthetic process"/>
    <property type="evidence" value="ECO:0007669"/>
    <property type="project" value="UniProtKB-UniPathway"/>
</dbReference>
<evidence type="ECO:0000313" key="17">
    <source>
        <dbReference type="EMBL" id="QQG67039.1"/>
    </source>
</evidence>
<comment type="similarity">
    <text evidence="4 12">In the N-terminal section; belongs to the cytidine and deoxycytidylate deaminase family.</text>
</comment>
<evidence type="ECO:0000256" key="2">
    <source>
        <dbReference type="ARBA" id="ARBA00004882"/>
    </source>
</evidence>
<evidence type="ECO:0000256" key="3">
    <source>
        <dbReference type="ARBA" id="ARBA00004910"/>
    </source>
</evidence>
<organism evidence="17 18">
    <name type="scientific">Desulfobulbus oligotrophicus</name>
    <dbReference type="NCBI Taxonomy" id="1909699"/>
    <lineage>
        <taxon>Bacteria</taxon>
        <taxon>Pseudomonadati</taxon>
        <taxon>Thermodesulfobacteriota</taxon>
        <taxon>Desulfobulbia</taxon>
        <taxon>Desulfobulbales</taxon>
        <taxon>Desulfobulbaceae</taxon>
        <taxon>Desulfobulbus</taxon>
    </lineage>
</organism>
<dbReference type="GO" id="GO:0050661">
    <property type="term" value="F:NADP binding"/>
    <property type="evidence" value="ECO:0007669"/>
    <property type="project" value="InterPro"/>
</dbReference>
<feature type="binding site" evidence="14">
    <location>
        <position position="148"/>
    </location>
    <ligand>
        <name>NADP(+)</name>
        <dbReference type="ChEBI" id="CHEBI:58349"/>
    </ligand>
</feature>
<evidence type="ECO:0000313" key="18">
    <source>
        <dbReference type="Proteomes" id="UP000596092"/>
    </source>
</evidence>
<feature type="binding site" evidence="14">
    <location>
        <position position="292"/>
    </location>
    <ligand>
        <name>substrate</name>
    </ligand>
</feature>
<dbReference type="Proteomes" id="UP000596092">
    <property type="component" value="Chromosome"/>
</dbReference>
<evidence type="ECO:0000256" key="9">
    <source>
        <dbReference type="ARBA" id="ARBA00022857"/>
    </source>
</evidence>
<feature type="active site" description="Proton donor" evidence="13">
    <location>
        <position position="46"/>
    </location>
</feature>
<feature type="binding site" evidence="15">
    <location>
        <position position="78"/>
    </location>
    <ligand>
        <name>Zn(2+)</name>
        <dbReference type="ChEBI" id="CHEBI:29105"/>
        <note>catalytic</note>
    </ligand>
</feature>
<dbReference type="PROSITE" id="PS00903">
    <property type="entry name" value="CYT_DCMP_DEAMINASES_1"/>
    <property type="match status" value="1"/>
</dbReference>
<feature type="binding site" evidence="14">
    <location>
        <position position="190"/>
    </location>
    <ligand>
        <name>NADP(+)</name>
        <dbReference type="ChEBI" id="CHEBI:58349"/>
    </ligand>
</feature>
<evidence type="ECO:0000256" key="11">
    <source>
        <dbReference type="ARBA" id="ARBA00023268"/>
    </source>
</evidence>
<dbReference type="NCBIfam" id="TIGR00326">
    <property type="entry name" value="eubact_ribD"/>
    <property type="match status" value="1"/>
</dbReference>
<dbReference type="EC" id="1.1.1.193" evidence="12"/>
<evidence type="ECO:0000256" key="7">
    <source>
        <dbReference type="ARBA" id="ARBA00022723"/>
    </source>
</evidence>
<evidence type="ECO:0000256" key="8">
    <source>
        <dbReference type="ARBA" id="ARBA00022833"/>
    </source>
</evidence>
<name>A0A7T5VFN6_9BACT</name>
<dbReference type="UniPathway" id="UPA00275">
    <property type="reaction ID" value="UER00401"/>
</dbReference>
<dbReference type="KEGG" id="dog:HP555_11930"/>
<feature type="binding site" evidence="15">
    <location>
        <position position="69"/>
    </location>
    <ligand>
        <name>Zn(2+)</name>
        <dbReference type="ChEBI" id="CHEBI:29105"/>
        <note>catalytic</note>
    </ligand>
</feature>
<dbReference type="Pfam" id="PF00383">
    <property type="entry name" value="dCMP_cyt_deam_1"/>
    <property type="match status" value="1"/>
</dbReference>
<keyword evidence="11" id="KW-0511">Multifunctional enzyme</keyword>
<reference evidence="17 18" key="1">
    <citation type="submission" date="2020-05" db="EMBL/GenBank/DDBJ databases">
        <title>Complete genome of Desulfobulbus oligotrophicus.</title>
        <authorList>
            <person name="Podar M."/>
        </authorList>
    </citation>
    <scope>NUCLEOTIDE SEQUENCE [LARGE SCALE GENOMIC DNA]</scope>
    <source>
        <strain evidence="17 18">Prop6</strain>
    </source>
</reference>
<dbReference type="InterPro" id="IPR011549">
    <property type="entry name" value="RibD_C"/>
</dbReference>
<sequence>MGLALQEARKGLGRTSPNPVVGAVLVNQGEVVGCGYHQKAGGPHAEVHAIMDAGPRARGATLYVTLEPCNHAGRTPPCTEAILCSGIRAVVIGMLDPNPGVTGGGAAYLESQGLRVFSGISEQACRALNYPFIKHSTTGLPWIIMKAGLSLDGKITFRPGQGSPITGPESQQFVHELRNQVDAILIGVETAIIDNPRLTTRLQGSETPSRDPLRVVLDSTLRLPTDQQMITQNSAAETWIFCSENAPEDKARGFEARGVRICRTPAVSDGRLDLTAVLTSLGKNNIVSVLVEGGSRIHGAFYRQQLVDELILLYAPYIVGDIGVPLVDGYSIGSREEARILTEISVDRLGNDIAVRALVRDPATL</sequence>
<evidence type="ECO:0000256" key="1">
    <source>
        <dbReference type="ARBA" id="ARBA00002151"/>
    </source>
</evidence>
<keyword evidence="8 12" id="KW-0862">Zinc</keyword>
<dbReference type="Gene3D" id="3.40.430.10">
    <property type="entry name" value="Dihydrofolate Reductase, subunit A"/>
    <property type="match status" value="1"/>
</dbReference>
<gene>
    <name evidence="17" type="primary">ribD</name>
    <name evidence="17" type="ORF">HP555_11930</name>
</gene>
<feature type="binding site" evidence="14">
    <location>
        <position position="194"/>
    </location>
    <ligand>
        <name>NADP(+)</name>
        <dbReference type="ChEBI" id="CHEBI:58349"/>
    </ligand>
</feature>
<dbReference type="Gene3D" id="3.40.140.10">
    <property type="entry name" value="Cytidine Deaminase, domain 2"/>
    <property type="match status" value="1"/>
</dbReference>
<dbReference type="AlphaFoldDB" id="A0A7T5VFN6"/>
<dbReference type="Pfam" id="PF01872">
    <property type="entry name" value="RibD_C"/>
    <property type="match status" value="1"/>
</dbReference>
<evidence type="ECO:0000256" key="12">
    <source>
        <dbReference type="PIRNR" id="PIRNR006769"/>
    </source>
</evidence>
<dbReference type="InterPro" id="IPR016193">
    <property type="entry name" value="Cytidine_deaminase-like"/>
</dbReference>
<evidence type="ECO:0000256" key="10">
    <source>
        <dbReference type="ARBA" id="ARBA00023002"/>
    </source>
</evidence>
<comment type="pathway">
    <text evidence="2 12">Cofactor biosynthesis; riboflavin biosynthesis; 5-amino-6-(D-ribitylamino)uracil from GTP: step 2/4.</text>
</comment>
<dbReference type="InterPro" id="IPR016192">
    <property type="entry name" value="APOBEC/CMP_deaminase_Zn-bd"/>
</dbReference>
<dbReference type="PIRSF" id="PIRSF006769">
    <property type="entry name" value="RibD"/>
    <property type="match status" value="1"/>
</dbReference>
<feature type="binding site" evidence="15">
    <location>
        <position position="44"/>
    </location>
    <ligand>
        <name>Zn(2+)</name>
        <dbReference type="ChEBI" id="CHEBI:29105"/>
        <note>catalytic</note>
    </ligand>
</feature>
<keyword evidence="9 12" id="KW-0521">NADP</keyword>
<evidence type="ECO:0000256" key="14">
    <source>
        <dbReference type="PIRSR" id="PIRSR006769-2"/>
    </source>
</evidence>
<comment type="catalytic activity">
    <reaction evidence="12">
        <text>5-amino-6-(5-phospho-D-ribitylamino)uracil + NADP(+) = 5-amino-6-(5-phospho-D-ribosylamino)uracil + NADPH + H(+)</text>
        <dbReference type="Rhea" id="RHEA:17845"/>
        <dbReference type="ChEBI" id="CHEBI:15378"/>
        <dbReference type="ChEBI" id="CHEBI:57783"/>
        <dbReference type="ChEBI" id="CHEBI:58349"/>
        <dbReference type="ChEBI" id="CHEBI:58421"/>
        <dbReference type="ChEBI" id="CHEBI:58453"/>
        <dbReference type="EC" id="1.1.1.193"/>
    </reaction>
</comment>
<evidence type="ECO:0000256" key="6">
    <source>
        <dbReference type="ARBA" id="ARBA00022619"/>
    </source>
</evidence>
<dbReference type="SUPFAM" id="SSF53597">
    <property type="entry name" value="Dihydrofolate reductase-like"/>
    <property type="match status" value="1"/>
</dbReference>
<comment type="function">
    <text evidence="1 12">Converts 2,5-diamino-6-(ribosylamino)-4(3h)-pyrimidinone 5'-phosphate into 5-amino-6-(ribosylamino)-2,4(1h,3h)-pyrimidinedione 5'-phosphate.</text>
</comment>
<feature type="binding site" evidence="14">
    <location>
        <position position="178"/>
    </location>
    <ligand>
        <name>substrate</name>
    </ligand>
</feature>
<feature type="binding site" evidence="14">
    <location>
        <position position="201"/>
    </location>
    <ligand>
        <name>substrate</name>
    </ligand>
</feature>
<dbReference type="InterPro" id="IPR024072">
    <property type="entry name" value="DHFR-like_dom_sf"/>
</dbReference>
<evidence type="ECO:0000256" key="15">
    <source>
        <dbReference type="PIRSR" id="PIRSR006769-3"/>
    </source>
</evidence>
<dbReference type="GO" id="GO:0008703">
    <property type="term" value="F:5-amino-6-(5-phosphoribosylamino)uracil reductase activity"/>
    <property type="evidence" value="ECO:0007669"/>
    <property type="project" value="UniProtKB-EC"/>
</dbReference>
<protein>
    <recommendedName>
        <fullName evidence="12">Riboflavin biosynthesis protein RibD</fullName>
    </recommendedName>
    <domain>
        <recommendedName>
            <fullName evidence="12">Diaminohydroxyphosphoribosylaminopyrimidine deaminase</fullName>
            <shortName evidence="12">DRAP deaminase</shortName>
            <ecNumber evidence="12">3.5.4.26</ecNumber>
        </recommendedName>
        <alternativeName>
            <fullName evidence="12">Riboflavin-specific deaminase</fullName>
        </alternativeName>
    </domain>
    <domain>
        <recommendedName>
            <fullName evidence="12">5-amino-6-(5-phosphoribosylamino)uracil reductase</fullName>
            <ecNumber evidence="12">1.1.1.193</ecNumber>
        </recommendedName>
        <alternativeName>
            <fullName evidence="12">HTP reductase</fullName>
        </alternativeName>
    </domain>
</protein>
<dbReference type="PANTHER" id="PTHR38011">
    <property type="entry name" value="DIHYDROFOLATE REDUCTASE FAMILY PROTEIN (AFU_ORTHOLOGUE AFUA_8G06820)"/>
    <property type="match status" value="1"/>
</dbReference>
<feature type="binding site" evidence="14">
    <location>
        <position position="219"/>
    </location>
    <ligand>
        <name>NADP(+)</name>
        <dbReference type="ChEBI" id="CHEBI:58349"/>
    </ligand>
</feature>
<feature type="binding site" evidence="14">
    <location>
        <begin position="294"/>
        <end position="300"/>
    </location>
    <ligand>
        <name>NADP(+)</name>
        <dbReference type="ChEBI" id="CHEBI:58349"/>
    </ligand>
</feature>
<dbReference type="CDD" id="cd01284">
    <property type="entry name" value="Riboflavin_deaminase-reductase"/>
    <property type="match status" value="1"/>
</dbReference>
<dbReference type="InterPro" id="IPR050765">
    <property type="entry name" value="Riboflavin_Biosynth_HTPR"/>
</dbReference>
<keyword evidence="10 12" id="KW-0560">Oxidoreductase</keyword>
<feature type="domain" description="CMP/dCMP-type deaminase" evidence="16">
    <location>
        <begin position="1"/>
        <end position="117"/>
    </location>
</feature>
<dbReference type="GO" id="GO:0008270">
    <property type="term" value="F:zinc ion binding"/>
    <property type="evidence" value="ECO:0007669"/>
    <property type="project" value="InterPro"/>
</dbReference>
<dbReference type="PROSITE" id="PS51747">
    <property type="entry name" value="CYT_DCMP_DEAMINASES_2"/>
    <property type="match status" value="1"/>
</dbReference>
<feature type="binding site" evidence="14">
    <location>
        <position position="198"/>
    </location>
    <ligand>
        <name>substrate</name>
    </ligand>
</feature>
<comment type="catalytic activity">
    <reaction evidence="12">
        <text>2,5-diamino-6-hydroxy-4-(5-phosphoribosylamino)-pyrimidine + H2O + H(+) = 5-amino-6-(5-phospho-D-ribosylamino)uracil + NH4(+)</text>
        <dbReference type="Rhea" id="RHEA:21868"/>
        <dbReference type="ChEBI" id="CHEBI:15377"/>
        <dbReference type="ChEBI" id="CHEBI:15378"/>
        <dbReference type="ChEBI" id="CHEBI:28938"/>
        <dbReference type="ChEBI" id="CHEBI:58453"/>
        <dbReference type="ChEBI" id="CHEBI:58614"/>
        <dbReference type="EC" id="3.5.4.26"/>
    </reaction>
</comment>
<proteinExistence type="inferred from homology"/>